<dbReference type="EMBL" id="JBHSFG010000095">
    <property type="protein sequence ID" value="MFC4471745.1"/>
    <property type="molecule type" value="Genomic_DNA"/>
</dbReference>
<gene>
    <name evidence="8" type="ORF">ACFPH6_45905</name>
</gene>
<feature type="DNA-binding region" description="H-T-H motif" evidence="5">
    <location>
        <begin position="39"/>
        <end position="58"/>
    </location>
</feature>
<dbReference type="InterPro" id="IPR039538">
    <property type="entry name" value="BetI_C"/>
</dbReference>
<keyword evidence="3 5" id="KW-0238">DNA-binding</keyword>
<keyword evidence="1" id="KW-0678">Repressor</keyword>
<dbReference type="PANTHER" id="PTHR30055:SF234">
    <property type="entry name" value="HTH-TYPE TRANSCRIPTIONAL REGULATOR BETI"/>
    <property type="match status" value="1"/>
</dbReference>
<feature type="region of interest" description="Disordered" evidence="6">
    <location>
        <begin position="194"/>
        <end position="213"/>
    </location>
</feature>
<dbReference type="RefSeq" id="WP_386354331.1">
    <property type="nucleotide sequence ID" value="NZ_JBHSFG010000095.1"/>
</dbReference>
<evidence type="ECO:0000256" key="5">
    <source>
        <dbReference type="PROSITE-ProRule" id="PRU00335"/>
    </source>
</evidence>
<evidence type="ECO:0000313" key="8">
    <source>
        <dbReference type="EMBL" id="MFC4471745.1"/>
    </source>
</evidence>
<dbReference type="InterPro" id="IPR023772">
    <property type="entry name" value="DNA-bd_HTH_TetR-type_CS"/>
</dbReference>
<dbReference type="InterPro" id="IPR050109">
    <property type="entry name" value="HTH-type_TetR-like_transc_reg"/>
</dbReference>
<keyword evidence="2" id="KW-0805">Transcription regulation</keyword>
<evidence type="ECO:0000256" key="3">
    <source>
        <dbReference type="ARBA" id="ARBA00023125"/>
    </source>
</evidence>
<evidence type="ECO:0000256" key="4">
    <source>
        <dbReference type="ARBA" id="ARBA00023163"/>
    </source>
</evidence>
<feature type="domain" description="HTH tetR-type" evidence="7">
    <location>
        <begin position="16"/>
        <end position="76"/>
    </location>
</feature>
<proteinExistence type="predicted"/>
<dbReference type="Pfam" id="PF00440">
    <property type="entry name" value="TetR_N"/>
    <property type="match status" value="1"/>
</dbReference>
<protein>
    <submittedName>
        <fullName evidence="8">TetR/AcrR family transcriptional regulator</fullName>
    </submittedName>
</protein>
<evidence type="ECO:0000256" key="6">
    <source>
        <dbReference type="SAM" id="MobiDB-lite"/>
    </source>
</evidence>
<keyword evidence="9" id="KW-1185">Reference proteome</keyword>
<keyword evidence="4" id="KW-0804">Transcription</keyword>
<dbReference type="SUPFAM" id="SSF48498">
    <property type="entry name" value="Tetracyclin repressor-like, C-terminal domain"/>
    <property type="match status" value="1"/>
</dbReference>
<dbReference type="Pfam" id="PF13977">
    <property type="entry name" value="TetR_C_6"/>
    <property type="match status" value="1"/>
</dbReference>
<evidence type="ECO:0000256" key="1">
    <source>
        <dbReference type="ARBA" id="ARBA00022491"/>
    </source>
</evidence>
<dbReference type="InterPro" id="IPR001647">
    <property type="entry name" value="HTH_TetR"/>
</dbReference>
<dbReference type="SUPFAM" id="SSF46689">
    <property type="entry name" value="Homeodomain-like"/>
    <property type="match status" value="1"/>
</dbReference>
<comment type="caution">
    <text evidence="8">The sequence shown here is derived from an EMBL/GenBank/DDBJ whole genome shotgun (WGS) entry which is preliminary data.</text>
</comment>
<dbReference type="InterPro" id="IPR036271">
    <property type="entry name" value="Tet_transcr_reg_TetR-rel_C_sf"/>
</dbReference>
<dbReference type="Gene3D" id="1.10.357.10">
    <property type="entry name" value="Tetracycline Repressor, domain 2"/>
    <property type="match status" value="1"/>
</dbReference>
<organism evidence="8 9">
    <name type="scientific">Streptomyces xiangluensis</name>
    <dbReference type="NCBI Taxonomy" id="2665720"/>
    <lineage>
        <taxon>Bacteria</taxon>
        <taxon>Bacillati</taxon>
        <taxon>Actinomycetota</taxon>
        <taxon>Actinomycetes</taxon>
        <taxon>Kitasatosporales</taxon>
        <taxon>Streptomycetaceae</taxon>
        <taxon>Streptomyces</taxon>
    </lineage>
</organism>
<dbReference type="PROSITE" id="PS50977">
    <property type="entry name" value="HTH_TETR_2"/>
    <property type="match status" value="1"/>
</dbReference>
<name>A0ABV8Z687_9ACTN</name>
<reference evidence="9" key="1">
    <citation type="journal article" date="2019" name="Int. J. Syst. Evol. Microbiol.">
        <title>The Global Catalogue of Microorganisms (GCM) 10K type strain sequencing project: providing services to taxonomists for standard genome sequencing and annotation.</title>
        <authorList>
            <consortium name="The Broad Institute Genomics Platform"/>
            <consortium name="The Broad Institute Genome Sequencing Center for Infectious Disease"/>
            <person name="Wu L."/>
            <person name="Ma J."/>
        </authorList>
    </citation>
    <scope>NUCLEOTIDE SEQUENCE [LARGE SCALE GENOMIC DNA]</scope>
    <source>
        <strain evidence="9">DT43</strain>
    </source>
</reference>
<accession>A0ABV8Z687</accession>
<dbReference type="PROSITE" id="PS01081">
    <property type="entry name" value="HTH_TETR_1"/>
    <property type="match status" value="1"/>
</dbReference>
<dbReference type="Proteomes" id="UP001596012">
    <property type="component" value="Unassembled WGS sequence"/>
</dbReference>
<evidence type="ECO:0000259" key="7">
    <source>
        <dbReference type="PROSITE" id="PS50977"/>
    </source>
</evidence>
<dbReference type="InterPro" id="IPR009057">
    <property type="entry name" value="Homeodomain-like_sf"/>
</dbReference>
<dbReference type="PRINTS" id="PR00455">
    <property type="entry name" value="HTHTETR"/>
</dbReference>
<sequence length="213" mass="23588">MASSTPPARGPYAKTAQRRREILQTAVEVFAEYGYHGSSLREIAARVGLSDTGLTHHFGGKRALLSAIIQERDDEDQAAFDSAHLTGVTELVRQNAQRPGLVQLFALLSAEATVAKHPAHDFFTERYERLREQVSGYLSGAQREGHIRADRDPDQAAVVLLALLDGLQVQWLYDRDVDMVAAFDAFYETWLAPPSGLTDQPSDMPPEDTERPV</sequence>
<evidence type="ECO:0000313" key="9">
    <source>
        <dbReference type="Proteomes" id="UP001596012"/>
    </source>
</evidence>
<dbReference type="PANTHER" id="PTHR30055">
    <property type="entry name" value="HTH-TYPE TRANSCRIPTIONAL REGULATOR RUTR"/>
    <property type="match status" value="1"/>
</dbReference>
<evidence type="ECO:0000256" key="2">
    <source>
        <dbReference type="ARBA" id="ARBA00023015"/>
    </source>
</evidence>